<dbReference type="Gene3D" id="1.10.10.2830">
    <property type="match status" value="1"/>
</dbReference>
<name>A0AAU9D3U0_9LACO</name>
<keyword evidence="7" id="KW-1185">Reference proteome</keyword>
<comment type="subcellular location">
    <subcellularLocation>
        <location evidence="1">Cytoplasm</location>
        <location evidence="1">Nucleoid</location>
    </subcellularLocation>
</comment>
<dbReference type="CDD" id="cd00093">
    <property type="entry name" value="HTH_XRE"/>
    <property type="match status" value="1"/>
</dbReference>
<dbReference type="EMBL" id="AP026801">
    <property type="protein sequence ID" value="BDR57005.1"/>
    <property type="molecule type" value="Genomic_DNA"/>
</dbReference>
<evidence type="ECO:0000256" key="1">
    <source>
        <dbReference type="ARBA" id="ARBA00004453"/>
    </source>
</evidence>
<evidence type="ECO:0000256" key="4">
    <source>
        <dbReference type="ARBA" id="ARBA00023125"/>
    </source>
</evidence>
<dbReference type="Pfam" id="PF23552">
    <property type="entry name" value="ParB_C"/>
    <property type="match status" value="1"/>
</dbReference>
<dbReference type="GO" id="GO:0003677">
    <property type="term" value="F:DNA binding"/>
    <property type="evidence" value="ECO:0007669"/>
    <property type="project" value="UniProtKB-KW"/>
</dbReference>
<dbReference type="InterPro" id="IPR001387">
    <property type="entry name" value="Cro/C1-type_HTH"/>
</dbReference>
<dbReference type="Pfam" id="PF02195">
    <property type="entry name" value="ParB_N"/>
    <property type="match status" value="1"/>
</dbReference>
<dbReference type="InterPro" id="IPR050336">
    <property type="entry name" value="Chromosome_partition/occlusion"/>
</dbReference>
<dbReference type="PANTHER" id="PTHR33375">
    <property type="entry name" value="CHROMOSOME-PARTITIONING PROTEIN PARB-RELATED"/>
    <property type="match status" value="1"/>
</dbReference>
<evidence type="ECO:0000256" key="2">
    <source>
        <dbReference type="ARBA" id="ARBA00006295"/>
    </source>
</evidence>
<dbReference type="PANTHER" id="PTHR33375:SF1">
    <property type="entry name" value="CHROMOSOME-PARTITIONING PROTEIN PARB-RELATED"/>
    <property type="match status" value="1"/>
</dbReference>
<dbReference type="FunFam" id="1.10.10.2830:FF:000001">
    <property type="entry name" value="Chromosome partitioning protein ParB"/>
    <property type="match status" value="1"/>
</dbReference>
<dbReference type="PROSITE" id="PS50943">
    <property type="entry name" value="HTH_CROC1"/>
    <property type="match status" value="1"/>
</dbReference>
<evidence type="ECO:0000313" key="6">
    <source>
        <dbReference type="EMBL" id="BDR57005.1"/>
    </source>
</evidence>
<dbReference type="Pfam" id="PF17762">
    <property type="entry name" value="HTH_ParB"/>
    <property type="match status" value="1"/>
</dbReference>
<sequence>MATKKNHGLGTGLDAFFSNNPIQDLNEGSEGVTEISVKDIRPNPYQPREVFDPDKLKELADSISESGVFQPIIVKKGVNGYELIAGERRLRASKLAGKKEIPAIVRDYTDEQVLEITVLENLQRENLSPIEEGQAFVTLIKKLNLTQDEVAKKVGKSRPYITNYIRLLQLPTAVKTMVEKGKISNAQARALLKLQDPAEIEKFAKKVVSEGLTVRQIEKLIEEKQDTKKVKKEIKEPTPFVRTTRSSLEDLLDTKVKIQQSSRGKGKIEIAFASEDDLARIMELLHVEEN</sequence>
<dbReference type="AlphaFoldDB" id="A0AAU9D3U0"/>
<dbReference type="GO" id="GO:0009295">
    <property type="term" value="C:nucleoid"/>
    <property type="evidence" value="ECO:0007669"/>
    <property type="project" value="UniProtKB-SubCell"/>
</dbReference>
<dbReference type="GO" id="GO:0005694">
    <property type="term" value="C:chromosome"/>
    <property type="evidence" value="ECO:0007669"/>
    <property type="project" value="TreeGrafter"/>
</dbReference>
<dbReference type="InterPro" id="IPR057240">
    <property type="entry name" value="ParB_dimer_C"/>
</dbReference>
<dbReference type="InterPro" id="IPR003115">
    <property type="entry name" value="ParB_N"/>
</dbReference>
<dbReference type="CDD" id="cd16393">
    <property type="entry name" value="SPO0J_N"/>
    <property type="match status" value="1"/>
</dbReference>
<dbReference type="SMART" id="SM00470">
    <property type="entry name" value="ParB"/>
    <property type="match status" value="1"/>
</dbReference>
<dbReference type="InterPro" id="IPR036086">
    <property type="entry name" value="ParB/Sulfiredoxin_sf"/>
</dbReference>
<dbReference type="KEGG" id="xak:KIMC2_15670"/>
<reference evidence="6 7" key="1">
    <citation type="journal article" date="2023" name="Microbiol. Spectr.">
        <title>Symbiosis of Carpenter Bees with Uncharacterized Lactic Acid Bacteria Showing NAD Auxotrophy.</title>
        <authorList>
            <person name="Kawasaki S."/>
            <person name="Ozawa K."/>
            <person name="Mori T."/>
            <person name="Yamamoto A."/>
            <person name="Ito M."/>
            <person name="Ohkuma M."/>
            <person name="Sakamoto M."/>
            <person name="Matsutani M."/>
        </authorList>
    </citation>
    <scope>NUCLEOTIDE SEQUENCE [LARGE SCALE GENOMIC DNA]</scope>
    <source>
        <strain evidence="6 7">KimC2</strain>
    </source>
</reference>
<protein>
    <submittedName>
        <fullName evidence="6">Chromosome partitioning protein ParB</fullName>
    </submittedName>
</protein>
<accession>A0AAU9D3U0</accession>
<organism evidence="6 7">
    <name type="scientific">Xylocopilactobacillus apis</name>
    <dbReference type="NCBI Taxonomy" id="2932183"/>
    <lineage>
        <taxon>Bacteria</taxon>
        <taxon>Bacillati</taxon>
        <taxon>Bacillota</taxon>
        <taxon>Bacilli</taxon>
        <taxon>Lactobacillales</taxon>
        <taxon>Lactobacillaceae</taxon>
        <taxon>Xylocopilactobacillus</taxon>
    </lineage>
</organism>
<dbReference type="FunFam" id="3.90.1530.30:FF:000001">
    <property type="entry name" value="Chromosome partitioning protein ParB"/>
    <property type="match status" value="1"/>
</dbReference>
<dbReference type="Gene3D" id="3.90.1530.30">
    <property type="match status" value="1"/>
</dbReference>
<dbReference type="InterPro" id="IPR004437">
    <property type="entry name" value="ParB/RepB/Spo0J"/>
</dbReference>
<keyword evidence="4" id="KW-0238">DNA-binding</keyword>
<keyword evidence="3" id="KW-0159">Chromosome partition</keyword>
<dbReference type="RefSeq" id="WP_317695688.1">
    <property type="nucleotide sequence ID" value="NZ_AP026801.1"/>
</dbReference>
<evidence type="ECO:0000313" key="7">
    <source>
        <dbReference type="Proteomes" id="UP001321804"/>
    </source>
</evidence>
<feature type="domain" description="HTH cro/C1-type" evidence="5">
    <location>
        <begin position="141"/>
        <end position="164"/>
    </location>
</feature>
<evidence type="ECO:0000256" key="3">
    <source>
        <dbReference type="ARBA" id="ARBA00022829"/>
    </source>
</evidence>
<dbReference type="GO" id="GO:0007059">
    <property type="term" value="P:chromosome segregation"/>
    <property type="evidence" value="ECO:0007669"/>
    <property type="project" value="UniProtKB-KW"/>
</dbReference>
<evidence type="ECO:0000259" key="5">
    <source>
        <dbReference type="PROSITE" id="PS50943"/>
    </source>
</evidence>
<dbReference type="GO" id="GO:0045881">
    <property type="term" value="P:positive regulation of sporulation resulting in formation of a cellular spore"/>
    <property type="evidence" value="ECO:0007669"/>
    <property type="project" value="TreeGrafter"/>
</dbReference>
<dbReference type="Proteomes" id="UP001321804">
    <property type="component" value="Chromosome"/>
</dbReference>
<gene>
    <name evidence="6" type="ORF">KIMC2_15670</name>
</gene>
<proteinExistence type="inferred from homology"/>
<dbReference type="SUPFAM" id="SSF110849">
    <property type="entry name" value="ParB/Sulfiredoxin"/>
    <property type="match status" value="1"/>
</dbReference>
<comment type="similarity">
    <text evidence="2">Belongs to the ParB family.</text>
</comment>
<dbReference type="InterPro" id="IPR041468">
    <property type="entry name" value="HTH_ParB/Spo0J"/>
</dbReference>
<dbReference type="NCBIfam" id="TIGR00180">
    <property type="entry name" value="parB_part"/>
    <property type="match status" value="1"/>
</dbReference>